<evidence type="ECO:0000313" key="8">
    <source>
        <dbReference type="EMBL" id="AIF07498.1"/>
    </source>
</evidence>
<evidence type="ECO:0000256" key="6">
    <source>
        <dbReference type="SAM" id="Phobius"/>
    </source>
</evidence>
<evidence type="ECO:0000256" key="1">
    <source>
        <dbReference type="ARBA" id="ARBA00004651"/>
    </source>
</evidence>
<keyword evidence="5 6" id="KW-0472">Membrane</keyword>
<feature type="transmembrane region" description="Helical" evidence="6">
    <location>
        <begin position="224"/>
        <end position="245"/>
    </location>
</feature>
<feature type="transmembrane region" description="Helical" evidence="6">
    <location>
        <begin position="16"/>
        <end position="37"/>
    </location>
</feature>
<keyword evidence="8" id="KW-0282">Flagellum</keyword>
<feature type="domain" description="Type II secretion system protein GspF" evidence="7">
    <location>
        <begin position="53"/>
        <end position="176"/>
    </location>
</feature>
<evidence type="ECO:0000256" key="4">
    <source>
        <dbReference type="ARBA" id="ARBA00022989"/>
    </source>
</evidence>
<dbReference type="GO" id="GO:0005886">
    <property type="term" value="C:plasma membrane"/>
    <property type="evidence" value="ECO:0007669"/>
    <property type="project" value="UniProtKB-SubCell"/>
</dbReference>
<keyword evidence="8" id="KW-0969">Cilium</keyword>
<organism evidence="8">
    <name type="scientific">uncultured marine group II/III euryarchaeote KM3_203_B10</name>
    <dbReference type="NCBI Taxonomy" id="1457981"/>
    <lineage>
        <taxon>Archaea</taxon>
        <taxon>Methanobacteriati</taxon>
        <taxon>Methanobacteriota</taxon>
        <taxon>environmental samples</taxon>
    </lineage>
</organism>
<dbReference type="Pfam" id="PF00482">
    <property type="entry name" value="T2SSF"/>
    <property type="match status" value="1"/>
</dbReference>
<feature type="transmembrane region" description="Helical" evidence="6">
    <location>
        <begin position="198"/>
        <end position="217"/>
    </location>
</feature>
<keyword evidence="4 6" id="KW-1133">Transmembrane helix</keyword>
<evidence type="ECO:0000256" key="5">
    <source>
        <dbReference type="ARBA" id="ARBA00023136"/>
    </source>
</evidence>
<accession>A0A075H0M4</accession>
<comment type="subcellular location">
    <subcellularLocation>
        <location evidence="1">Cell membrane</location>
        <topology evidence="1">Multi-pass membrane protein</topology>
    </subcellularLocation>
</comment>
<dbReference type="AlphaFoldDB" id="A0A075H0M4"/>
<dbReference type="PANTHER" id="PTHR35402:SF1">
    <property type="entry name" value="TYPE II SECRETION SYSTEM PROTEIN GSPF DOMAIN-CONTAINING PROTEIN"/>
    <property type="match status" value="1"/>
</dbReference>
<protein>
    <submittedName>
        <fullName evidence="8">Putative archaeal flagellar protein FlaJ</fullName>
    </submittedName>
</protein>
<evidence type="ECO:0000259" key="7">
    <source>
        <dbReference type="Pfam" id="PF00482"/>
    </source>
</evidence>
<keyword evidence="3 6" id="KW-0812">Transmembrane</keyword>
<name>A0A075H0M4_9EURY</name>
<sequence length="249" mass="27140">MAFSLFGVLDMVTDSLLMSLLVPITILCAGGGLPYVIERRRRRSIEKALPEVLETISTTLGAGLGLQQAFTDMAQHRTDLVGKLLRDAVGKSKATSFDAALSDFALRTRSPMVQRAMNLLQTANANESPLQQVTFSMSIEYDRLVRLQDKRHDELIGSAILMQVLMCVLLPAVIGMMYGLFAPATSGIPMTDIHNSVMAYFGFSAAFGVLAGAVMIGRPMSSSLWWVAPWALLGQFTYMATYLSAGQMM</sequence>
<evidence type="ECO:0000256" key="3">
    <source>
        <dbReference type="ARBA" id="ARBA00022692"/>
    </source>
</evidence>
<dbReference type="InterPro" id="IPR018076">
    <property type="entry name" value="T2SS_GspF_dom"/>
</dbReference>
<keyword evidence="2" id="KW-1003">Cell membrane</keyword>
<feature type="transmembrane region" description="Helical" evidence="6">
    <location>
        <begin position="155"/>
        <end position="178"/>
    </location>
</feature>
<proteinExistence type="predicted"/>
<evidence type="ECO:0000256" key="2">
    <source>
        <dbReference type="ARBA" id="ARBA00022475"/>
    </source>
</evidence>
<dbReference type="PANTHER" id="PTHR35402">
    <property type="entry name" value="INTEGRAL MEMBRANE PROTEIN-RELATED"/>
    <property type="match status" value="1"/>
</dbReference>
<dbReference type="EMBL" id="KF900804">
    <property type="protein sequence ID" value="AIF07498.1"/>
    <property type="molecule type" value="Genomic_DNA"/>
</dbReference>
<reference evidence="8" key="1">
    <citation type="journal article" date="2014" name="Genome Biol. Evol.">
        <title>Pangenome evidence for extensive interdomain horizontal transfer affecting lineage core and shell genes in uncultured planktonic thaumarchaeota and euryarchaeota.</title>
        <authorList>
            <person name="Deschamps P."/>
            <person name="Zivanovic Y."/>
            <person name="Moreira D."/>
            <person name="Rodriguez-Valera F."/>
            <person name="Lopez-Garcia P."/>
        </authorList>
    </citation>
    <scope>NUCLEOTIDE SEQUENCE</scope>
</reference>
<keyword evidence="8" id="KW-0966">Cell projection</keyword>
<dbReference type="InterPro" id="IPR056569">
    <property type="entry name" value="ArlJ-like"/>
</dbReference>